<dbReference type="PROSITE" id="PS50181">
    <property type="entry name" value="FBOX"/>
    <property type="match status" value="1"/>
</dbReference>
<dbReference type="AlphaFoldDB" id="A0A6A5ZMV6"/>
<dbReference type="OrthoDB" id="629492at2759"/>
<dbReference type="Pfam" id="PF12937">
    <property type="entry name" value="F-box-like"/>
    <property type="match status" value="1"/>
</dbReference>
<dbReference type="InterPro" id="IPR001810">
    <property type="entry name" value="F-box_dom"/>
</dbReference>
<reference evidence="3" key="1">
    <citation type="journal article" date="2020" name="Stud. Mycol.">
        <title>101 Dothideomycetes genomes: a test case for predicting lifestyles and emergence of pathogens.</title>
        <authorList>
            <person name="Haridas S."/>
            <person name="Albert R."/>
            <person name="Binder M."/>
            <person name="Bloem J."/>
            <person name="Labutti K."/>
            <person name="Salamov A."/>
            <person name="Andreopoulos B."/>
            <person name="Baker S."/>
            <person name="Barry K."/>
            <person name="Bills G."/>
            <person name="Bluhm B."/>
            <person name="Cannon C."/>
            <person name="Castanera R."/>
            <person name="Culley D."/>
            <person name="Daum C."/>
            <person name="Ezra D."/>
            <person name="Gonzalez J."/>
            <person name="Henrissat B."/>
            <person name="Kuo A."/>
            <person name="Liang C."/>
            <person name="Lipzen A."/>
            <person name="Lutzoni F."/>
            <person name="Magnuson J."/>
            <person name="Mondo S."/>
            <person name="Nolan M."/>
            <person name="Ohm R."/>
            <person name="Pangilinan J."/>
            <person name="Park H.-J."/>
            <person name="Ramirez L."/>
            <person name="Alfaro M."/>
            <person name="Sun H."/>
            <person name="Tritt A."/>
            <person name="Yoshinaga Y."/>
            <person name="Zwiers L.-H."/>
            <person name="Turgeon B."/>
            <person name="Goodwin S."/>
            <person name="Spatafora J."/>
            <person name="Crous P."/>
            <person name="Grigoriev I."/>
        </authorList>
    </citation>
    <scope>NUCLEOTIDE SEQUENCE</scope>
    <source>
        <strain evidence="3">CBS 627.86</strain>
    </source>
</reference>
<dbReference type="Proteomes" id="UP000799770">
    <property type="component" value="Unassembled WGS sequence"/>
</dbReference>
<evidence type="ECO:0000313" key="3">
    <source>
        <dbReference type="EMBL" id="KAF2120729.1"/>
    </source>
</evidence>
<organism evidence="3 4">
    <name type="scientific">Lophiotrema nucula</name>
    <dbReference type="NCBI Taxonomy" id="690887"/>
    <lineage>
        <taxon>Eukaryota</taxon>
        <taxon>Fungi</taxon>
        <taxon>Dikarya</taxon>
        <taxon>Ascomycota</taxon>
        <taxon>Pezizomycotina</taxon>
        <taxon>Dothideomycetes</taxon>
        <taxon>Pleosporomycetidae</taxon>
        <taxon>Pleosporales</taxon>
        <taxon>Lophiotremataceae</taxon>
        <taxon>Lophiotrema</taxon>
    </lineage>
</organism>
<dbReference type="SMART" id="SM00256">
    <property type="entry name" value="FBOX"/>
    <property type="match status" value="1"/>
</dbReference>
<sequence length="303" mass="35267">MMVNTRSKTRKRPVDPAHDDSQIKKVKHRKRSGRQSNGQLPRPPIEALPAELMLKVFGDLEVLDLTRCQRVCKRWKGVMLEDKGLRETLWLDSRLQPVDLDGMELTVSFNSRNIEDEDEDADERDCRPTPKKIFYLSEDHIPPFCDNDGLCKSDCFSPPLSLPISFPPEAHEVPFRHNPLLTRLERFLRYVNPNFKATIEFLDGSKTVSALLFRNPKHLREQLRQRPRYRSDGWRNMLMTQPPILSLDVRMEFENHWPFVRGFKSNGFDTVFQIDNPSGVTLGQFIEVIQQYLAEDVEFGMLG</sequence>
<dbReference type="InterPro" id="IPR036047">
    <property type="entry name" value="F-box-like_dom_sf"/>
</dbReference>
<dbReference type="Gene3D" id="1.20.1280.50">
    <property type="match status" value="1"/>
</dbReference>
<accession>A0A6A5ZMV6</accession>
<evidence type="ECO:0000259" key="2">
    <source>
        <dbReference type="PROSITE" id="PS50181"/>
    </source>
</evidence>
<keyword evidence="4" id="KW-1185">Reference proteome</keyword>
<feature type="compositionally biased region" description="Basic residues" evidence="1">
    <location>
        <begin position="24"/>
        <end position="33"/>
    </location>
</feature>
<protein>
    <recommendedName>
        <fullName evidence="2">F-box domain-containing protein</fullName>
    </recommendedName>
</protein>
<dbReference type="EMBL" id="ML977313">
    <property type="protein sequence ID" value="KAF2120729.1"/>
    <property type="molecule type" value="Genomic_DNA"/>
</dbReference>
<gene>
    <name evidence="3" type="ORF">BDV96DRAFT_565430</name>
</gene>
<feature type="domain" description="F-box" evidence="2">
    <location>
        <begin position="42"/>
        <end position="93"/>
    </location>
</feature>
<dbReference type="SUPFAM" id="SSF81383">
    <property type="entry name" value="F-box domain"/>
    <property type="match status" value="1"/>
</dbReference>
<evidence type="ECO:0000256" key="1">
    <source>
        <dbReference type="SAM" id="MobiDB-lite"/>
    </source>
</evidence>
<name>A0A6A5ZMV6_9PLEO</name>
<feature type="region of interest" description="Disordered" evidence="1">
    <location>
        <begin position="1"/>
        <end position="44"/>
    </location>
</feature>
<proteinExistence type="predicted"/>
<evidence type="ECO:0000313" key="4">
    <source>
        <dbReference type="Proteomes" id="UP000799770"/>
    </source>
</evidence>
<feature type="compositionally biased region" description="Basic and acidic residues" evidence="1">
    <location>
        <begin position="12"/>
        <end position="23"/>
    </location>
</feature>